<feature type="active site" description="Proton donor; for beta-elimination activity" evidence="15">
    <location>
        <position position="58"/>
    </location>
</feature>
<dbReference type="InterPro" id="IPR035937">
    <property type="entry name" value="FPG_N"/>
</dbReference>
<comment type="similarity">
    <text evidence="2 15">Belongs to the FPG family.</text>
</comment>
<dbReference type="CDD" id="cd08966">
    <property type="entry name" value="EcFpg-like_N"/>
    <property type="match status" value="1"/>
</dbReference>
<dbReference type="InterPro" id="IPR000214">
    <property type="entry name" value="Znf_DNA_glyclase/AP_lyase"/>
</dbReference>
<gene>
    <name evidence="15" type="primary">mutM</name>
    <name evidence="15" type="synonym">fpg</name>
    <name evidence="18" type="ordered locus">Desac_2566</name>
</gene>
<evidence type="ECO:0000256" key="4">
    <source>
        <dbReference type="ARBA" id="ARBA00022723"/>
    </source>
</evidence>
<evidence type="ECO:0000256" key="11">
    <source>
        <dbReference type="ARBA" id="ARBA00023239"/>
    </source>
</evidence>
<evidence type="ECO:0000256" key="7">
    <source>
        <dbReference type="ARBA" id="ARBA00022801"/>
    </source>
</evidence>
<comment type="catalytic activity">
    <reaction evidence="14 15">
        <text>2'-deoxyribonucleotide-(2'-deoxyribose 5'-phosphate)-2'-deoxyribonucleotide-DNA = a 3'-end 2'-deoxyribonucleotide-(2,3-dehydro-2,3-deoxyribose 5'-phosphate)-DNA + a 5'-end 5'-phospho-2'-deoxyribonucleoside-DNA + H(+)</text>
        <dbReference type="Rhea" id="RHEA:66592"/>
        <dbReference type="Rhea" id="RHEA-COMP:13180"/>
        <dbReference type="Rhea" id="RHEA-COMP:16897"/>
        <dbReference type="Rhea" id="RHEA-COMP:17067"/>
        <dbReference type="ChEBI" id="CHEBI:15378"/>
        <dbReference type="ChEBI" id="CHEBI:136412"/>
        <dbReference type="ChEBI" id="CHEBI:157695"/>
        <dbReference type="ChEBI" id="CHEBI:167181"/>
        <dbReference type="EC" id="4.2.99.18"/>
    </reaction>
</comment>
<feature type="domain" description="Formamidopyrimidine-DNA glycosylase catalytic" evidence="17">
    <location>
        <begin position="2"/>
        <end position="114"/>
    </location>
</feature>
<evidence type="ECO:0000256" key="10">
    <source>
        <dbReference type="ARBA" id="ARBA00023204"/>
    </source>
</evidence>
<proteinExistence type="inferred from homology"/>
<dbReference type="InterPro" id="IPR015886">
    <property type="entry name" value="H2TH_FPG"/>
</dbReference>
<dbReference type="HOGENOM" id="CLU_038423_1_1_7"/>
<evidence type="ECO:0000256" key="2">
    <source>
        <dbReference type="ARBA" id="ARBA00009409"/>
    </source>
</evidence>
<dbReference type="SMART" id="SM00898">
    <property type="entry name" value="Fapy_DNA_glyco"/>
    <property type="match status" value="1"/>
</dbReference>
<evidence type="ECO:0000313" key="18">
    <source>
        <dbReference type="EMBL" id="AEB10384.1"/>
    </source>
</evidence>
<evidence type="ECO:0000256" key="5">
    <source>
        <dbReference type="ARBA" id="ARBA00022763"/>
    </source>
</evidence>
<dbReference type="SUPFAM" id="SSF57716">
    <property type="entry name" value="Glucocorticoid receptor-like (DNA-binding domain)"/>
    <property type="match status" value="1"/>
</dbReference>
<name>F2NII2_DESAR</name>
<dbReference type="GO" id="GO:0140078">
    <property type="term" value="F:class I DNA-(apurinic or apyrimidinic site) endonuclease activity"/>
    <property type="evidence" value="ECO:0007669"/>
    <property type="project" value="UniProtKB-EC"/>
</dbReference>
<feature type="active site" description="Schiff-base intermediate with DNA" evidence="15">
    <location>
        <position position="2"/>
    </location>
</feature>
<protein>
    <recommendedName>
        <fullName evidence="15">Formamidopyrimidine-DNA glycosylase</fullName>
        <shortName evidence="15">Fapy-DNA glycosylase</shortName>
        <ecNumber evidence="15">3.2.2.23</ecNumber>
    </recommendedName>
    <alternativeName>
        <fullName evidence="15">DNA-(apurinic or apyrimidinic site) lyase MutM</fullName>
        <shortName evidence="15">AP lyase MutM</shortName>
        <ecNumber evidence="15">4.2.99.18</ecNumber>
    </alternativeName>
</protein>
<evidence type="ECO:0000256" key="6">
    <source>
        <dbReference type="ARBA" id="ARBA00022771"/>
    </source>
</evidence>
<reference evidence="19" key="2">
    <citation type="submission" date="2011-03" db="EMBL/GenBank/DDBJ databases">
        <title>The complete genome of Desulfobacca acetoxidans DSM 11109.</title>
        <authorList>
            <consortium name="US DOE Joint Genome Institute (JGI-PGF)"/>
            <person name="Lucas S."/>
            <person name="Copeland A."/>
            <person name="Lapidus A."/>
            <person name="Bruce D."/>
            <person name="Goodwin L."/>
            <person name="Pitluck S."/>
            <person name="Peters L."/>
            <person name="Kyrpides N."/>
            <person name="Mavromatis K."/>
            <person name="Ivanova N."/>
            <person name="Ovchinnikova G."/>
            <person name="Teshima H."/>
            <person name="Detter J.C."/>
            <person name="Han C."/>
            <person name="Land M."/>
            <person name="Hauser L."/>
            <person name="Markowitz V."/>
            <person name="Cheng J.-F."/>
            <person name="Hugenholtz P."/>
            <person name="Woyke T."/>
            <person name="Wu D."/>
            <person name="Spring S."/>
            <person name="Schueler E."/>
            <person name="Brambilla E."/>
            <person name="Klenk H.-P."/>
            <person name="Eisen J.A."/>
        </authorList>
    </citation>
    <scope>NUCLEOTIDE SEQUENCE [LARGE SCALE GENOMIC DNA]</scope>
    <source>
        <strain evidence="19">ATCC 700848 / DSM 11109 / ASRB2</strain>
    </source>
</reference>
<dbReference type="PROSITE" id="PS51068">
    <property type="entry name" value="FPG_CAT"/>
    <property type="match status" value="1"/>
</dbReference>
<evidence type="ECO:0000259" key="16">
    <source>
        <dbReference type="PROSITE" id="PS51066"/>
    </source>
</evidence>
<dbReference type="Gene3D" id="1.10.8.50">
    <property type="match status" value="1"/>
</dbReference>
<dbReference type="Proteomes" id="UP000000483">
    <property type="component" value="Chromosome"/>
</dbReference>
<keyword evidence="8 15" id="KW-0862">Zinc</keyword>
<dbReference type="GO" id="GO:0034039">
    <property type="term" value="F:8-oxo-7,8-dihydroguanine DNA N-glycosylase activity"/>
    <property type="evidence" value="ECO:0007669"/>
    <property type="project" value="TreeGrafter"/>
</dbReference>
<evidence type="ECO:0000256" key="1">
    <source>
        <dbReference type="ARBA" id="ARBA00001668"/>
    </source>
</evidence>
<keyword evidence="19" id="KW-1185">Reference proteome</keyword>
<evidence type="ECO:0000256" key="3">
    <source>
        <dbReference type="ARBA" id="ARBA00011245"/>
    </source>
</evidence>
<keyword evidence="4 15" id="KW-0479">Metal-binding</keyword>
<dbReference type="eggNOG" id="COG0266">
    <property type="taxonomic scope" value="Bacteria"/>
</dbReference>
<evidence type="ECO:0000259" key="17">
    <source>
        <dbReference type="PROSITE" id="PS51068"/>
    </source>
</evidence>
<dbReference type="Gene3D" id="3.20.190.10">
    <property type="entry name" value="MutM-like, N-terminal"/>
    <property type="match status" value="1"/>
</dbReference>
<feature type="active site" description="Proton donor; for delta-elimination activity" evidence="15">
    <location>
        <position position="261"/>
    </location>
</feature>
<dbReference type="InterPro" id="IPR012319">
    <property type="entry name" value="FPG_cat"/>
</dbReference>
<reference evidence="18 19" key="1">
    <citation type="journal article" date="2011" name="Stand. Genomic Sci.">
        <title>Complete genome sequence of the acetate-degrading sulfate reducer Desulfobacca acetoxidans type strain (ASRB2).</title>
        <authorList>
            <person name="Goker M."/>
            <person name="Teshima H."/>
            <person name="Lapidus A."/>
            <person name="Nolan M."/>
            <person name="Lucas S."/>
            <person name="Hammon N."/>
            <person name="Deshpande S."/>
            <person name="Cheng J.F."/>
            <person name="Tapia R."/>
            <person name="Han C."/>
            <person name="Goodwin L."/>
            <person name="Pitluck S."/>
            <person name="Huntemann M."/>
            <person name="Liolios K."/>
            <person name="Ivanova N."/>
            <person name="Pagani I."/>
            <person name="Mavromatis K."/>
            <person name="Ovchinikova G."/>
            <person name="Pati A."/>
            <person name="Chen A."/>
            <person name="Palaniappan K."/>
            <person name="Land M."/>
            <person name="Hauser L."/>
            <person name="Brambilla E.M."/>
            <person name="Rohde M."/>
            <person name="Spring S."/>
            <person name="Detter J.C."/>
            <person name="Woyke T."/>
            <person name="Bristow J."/>
            <person name="Eisen J.A."/>
            <person name="Markowitz V."/>
            <person name="Hugenholtz P."/>
            <person name="Kyrpides N.C."/>
            <person name="Klenk H.P."/>
        </authorList>
    </citation>
    <scope>NUCLEOTIDE SEQUENCE [LARGE SCALE GENOMIC DNA]</scope>
    <source>
        <strain evidence="19">ATCC 700848 / DSM 11109 / ASRB2</strain>
    </source>
</reference>
<comment type="cofactor">
    <cofactor evidence="15">
        <name>Zn(2+)</name>
        <dbReference type="ChEBI" id="CHEBI:29105"/>
    </cofactor>
    <text evidence="15">Binds 1 zinc ion per subunit.</text>
</comment>
<keyword evidence="10 15" id="KW-0234">DNA repair</keyword>
<keyword evidence="13 15" id="KW-0326">Glycosidase</keyword>
<organism evidence="18 19">
    <name type="scientific">Desulfobacca acetoxidans (strain ATCC 700848 / DSM 11109 / ASRB2)</name>
    <dbReference type="NCBI Taxonomy" id="880072"/>
    <lineage>
        <taxon>Bacteria</taxon>
        <taxon>Pseudomonadati</taxon>
        <taxon>Thermodesulfobacteriota</taxon>
        <taxon>Desulfobaccia</taxon>
        <taxon>Desulfobaccales</taxon>
        <taxon>Desulfobaccaceae</taxon>
        <taxon>Desulfobacca</taxon>
    </lineage>
</organism>
<dbReference type="AlphaFoldDB" id="F2NII2"/>
<dbReference type="SUPFAM" id="SSF81624">
    <property type="entry name" value="N-terminal domain of MutM-like DNA repair proteins"/>
    <property type="match status" value="1"/>
</dbReference>
<dbReference type="InterPro" id="IPR010663">
    <property type="entry name" value="Znf_FPG/IleRS"/>
</dbReference>
<comment type="catalytic activity">
    <reaction evidence="1 15">
        <text>Hydrolysis of DNA containing ring-opened 7-methylguanine residues, releasing 2,6-diamino-4-hydroxy-5-(N-methyl)formamidopyrimidine.</text>
        <dbReference type="EC" id="3.2.2.23"/>
    </reaction>
</comment>
<evidence type="ECO:0000256" key="8">
    <source>
        <dbReference type="ARBA" id="ARBA00022833"/>
    </source>
</evidence>
<dbReference type="InterPro" id="IPR010979">
    <property type="entry name" value="Ribosomal_uS13-like_H2TH"/>
</dbReference>
<dbReference type="GO" id="GO:0008270">
    <property type="term" value="F:zinc ion binding"/>
    <property type="evidence" value="ECO:0007669"/>
    <property type="project" value="UniProtKB-UniRule"/>
</dbReference>
<accession>F2NII2</accession>
<keyword evidence="5 15" id="KW-0227">DNA damage</keyword>
<evidence type="ECO:0000256" key="15">
    <source>
        <dbReference type="HAMAP-Rule" id="MF_00103"/>
    </source>
</evidence>
<dbReference type="PANTHER" id="PTHR22993">
    <property type="entry name" value="FORMAMIDOPYRIMIDINE-DNA GLYCOSYLASE"/>
    <property type="match status" value="1"/>
</dbReference>
<dbReference type="GO" id="GO:0006284">
    <property type="term" value="P:base-excision repair"/>
    <property type="evidence" value="ECO:0007669"/>
    <property type="project" value="InterPro"/>
</dbReference>
<feature type="domain" description="FPG-type" evidence="16">
    <location>
        <begin position="237"/>
        <end position="271"/>
    </location>
</feature>
<comment type="caution">
    <text evidence="15">Lacks conserved residue(s) required for the propagation of feature annotation.</text>
</comment>
<dbReference type="OrthoDB" id="9800855at2"/>
<dbReference type="EMBL" id="CP002629">
    <property type="protein sequence ID" value="AEB10384.1"/>
    <property type="molecule type" value="Genomic_DNA"/>
</dbReference>
<dbReference type="SUPFAM" id="SSF46946">
    <property type="entry name" value="S13-like H2TH domain"/>
    <property type="match status" value="1"/>
</dbReference>
<keyword evidence="7 15" id="KW-0378">Hydrolase</keyword>
<dbReference type="RefSeq" id="WP_013707493.1">
    <property type="nucleotide sequence ID" value="NC_015388.1"/>
</dbReference>
<dbReference type="PROSITE" id="PS51066">
    <property type="entry name" value="ZF_FPG_2"/>
    <property type="match status" value="1"/>
</dbReference>
<dbReference type="HAMAP" id="MF_00103">
    <property type="entry name" value="Fapy_DNA_glycosyl"/>
    <property type="match status" value="1"/>
</dbReference>
<dbReference type="GO" id="GO:0003684">
    <property type="term" value="F:damaged DNA binding"/>
    <property type="evidence" value="ECO:0007669"/>
    <property type="project" value="InterPro"/>
</dbReference>
<comment type="subunit">
    <text evidence="3 15">Monomer.</text>
</comment>
<comment type="function">
    <text evidence="15">Involved in base excision repair of DNA damaged by oxidation or by mutagenic agents. Acts as DNA glycosylase that recognizes and removes damaged bases. Has a preference for oxidized purines, such as 7,8-dihydro-8-oxoguanine (8-oxoG). Has AP (apurinic/apyrimidinic) lyase activity and introduces nicks in the DNA strand. Cleaves the DNA backbone by beta-delta elimination to generate a single-strand break at the site of the removed base with both 3'- and 5'-phosphates.</text>
</comment>
<keyword evidence="9 15" id="KW-0238">DNA-binding</keyword>
<sequence length="274" mass="30850">MPELPEVEVIRRGLAKKLVGDKIIAVDLGRQRLRRQALDSELASLVGHTFSRLTRRGKYLLLHLDQGQTLLVHLAMTGRLLLQTNSCPLPPHVHLTLHCQTGHKLLYQDMRRFGQILLYPPGKRPPALEQVGWEPFSRGLTPEWLRQKTVRLTRPVKNFLLDGRFIAGIGNIYASETLFEARVHPQTPVGRIDLKTWETLLRAIRRILRRAIKAGGTTIVNYVDCDGQSGLFGVQLKVYGRAGSPCPVCQTPITRLVMAGRSTFFCPTCQPINL</sequence>
<evidence type="ECO:0000256" key="9">
    <source>
        <dbReference type="ARBA" id="ARBA00023125"/>
    </source>
</evidence>
<dbReference type="Pfam" id="PF06827">
    <property type="entry name" value="zf-FPG_IleRS"/>
    <property type="match status" value="1"/>
</dbReference>
<dbReference type="Pfam" id="PF06831">
    <property type="entry name" value="H2TH"/>
    <property type="match status" value="1"/>
</dbReference>
<keyword evidence="12 15" id="KW-0511">Multifunctional enzyme</keyword>
<dbReference type="EC" id="4.2.99.18" evidence="15"/>
<dbReference type="STRING" id="880072.Desac_2566"/>
<dbReference type="EC" id="3.2.2.23" evidence="15"/>
<dbReference type="PANTHER" id="PTHR22993:SF9">
    <property type="entry name" value="FORMAMIDOPYRIMIDINE-DNA GLYCOSYLASE"/>
    <property type="match status" value="1"/>
</dbReference>
<evidence type="ECO:0000256" key="14">
    <source>
        <dbReference type="ARBA" id="ARBA00044632"/>
    </source>
</evidence>
<keyword evidence="6 15" id="KW-0863">Zinc-finger</keyword>
<feature type="active site" description="Proton donor" evidence="15">
    <location>
        <position position="3"/>
    </location>
</feature>
<dbReference type="NCBIfam" id="NF002211">
    <property type="entry name" value="PRK01103.1"/>
    <property type="match status" value="1"/>
</dbReference>
<dbReference type="KEGG" id="dao:Desac_2566"/>
<dbReference type="FunFam" id="1.10.8.50:FF:000003">
    <property type="entry name" value="Formamidopyrimidine-DNA glycosylase"/>
    <property type="match status" value="1"/>
</dbReference>
<dbReference type="NCBIfam" id="TIGR00577">
    <property type="entry name" value="fpg"/>
    <property type="match status" value="1"/>
</dbReference>
<evidence type="ECO:0000256" key="12">
    <source>
        <dbReference type="ARBA" id="ARBA00023268"/>
    </source>
</evidence>
<feature type="binding site" evidence="15">
    <location>
        <position position="111"/>
    </location>
    <ligand>
        <name>DNA</name>
        <dbReference type="ChEBI" id="CHEBI:16991"/>
    </ligand>
</feature>
<dbReference type="SMART" id="SM01232">
    <property type="entry name" value="H2TH"/>
    <property type="match status" value="1"/>
</dbReference>
<feature type="binding site" evidence="15">
    <location>
        <position position="92"/>
    </location>
    <ligand>
        <name>DNA</name>
        <dbReference type="ChEBI" id="CHEBI:16991"/>
    </ligand>
</feature>
<dbReference type="InterPro" id="IPR020629">
    <property type="entry name" value="FPG_Glyclase"/>
</dbReference>
<dbReference type="Pfam" id="PF01149">
    <property type="entry name" value="Fapy_DNA_glyco"/>
    <property type="match status" value="1"/>
</dbReference>
<evidence type="ECO:0000313" key="19">
    <source>
        <dbReference type="Proteomes" id="UP000000483"/>
    </source>
</evidence>
<keyword evidence="11 15" id="KW-0456">Lyase</keyword>
<evidence type="ECO:0000256" key="13">
    <source>
        <dbReference type="ARBA" id="ARBA00023295"/>
    </source>
</evidence>